<dbReference type="Proteomes" id="UP000271925">
    <property type="component" value="Unassembled WGS sequence"/>
</dbReference>
<dbReference type="PIRSF" id="PIRSF012702">
    <property type="entry name" value="UCP012702"/>
    <property type="match status" value="1"/>
</dbReference>
<dbReference type="Pfam" id="PF07171">
    <property type="entry name" value="MlrC_C"/>
    <property type="match status" value="1"/>
</dbReference>
<feature type="signal peptide" evidence="1">
    <location>
        <begin position="1"/>
        <end position="20"/>
    </location>
</feature>
<dbReference type="InterPro" id="IPR015995">
    <property type="entry name" value="MlrC_N"/>
</dbReference>
<feature type="domain" description="Microcystin LR degradation protein MlrC C-terminal" evidence="2">
    <location>
        <begin position="322"/>
        <end position="492"/>
    </location>
</feature>
<comment type="caution">
    <text evidence="4">The sequence shown here is derived from an EMBL/GenBank/DDBJ whole genome shotgun (WGS) entry which is preliminary data.</text>
</comment>
<feature type="domain" description="Microcystin LR degradation protein MlrC N-terminal" evidence="3">
    <location>
        <begin position="29"/>
        <end position="313"/>
    </location>
</feature>
<dbReference type="RefSeq" id="WP_124875699.1">
    <property type="nucleotide sequence ID" value="NZ_RQJO01000008.1"/>
</dbReference>
<gene>
    <name evidence="4" type="ORF">EHT25_14645</name>
</gene>
<dbReference type="InterPro" id="IPR009197">
    <property type="entry name" value="MlrC"/>
</dbReference>
<sequence length="521" mass="56818">MKPICLWLFACFFVVGPAVAQSPSPKLPRVAIAGLGIESSTFSPAVTHEEAFHARYGPEVFNAYPFMMAISPLRKQAVWLPAIVGKSLPGGAVTREAYESLVTKTLDSLKKYGPYDGLYLDIHGAMSVKGLDDPEGDFITRIRKVIGYKTLISTSMDLHGCVSPRLAENTDLMTCYRLAPHEDAMQTKERAVVNLLERIKSGKGKPKYKAWIAVPILLPGEKTSTRIEPGKSLYQQVAPLADHQEGIVDAGIWISYAWADEPRNHAVVMVVGDDKAKVGRSAEQLAQAFWNVRSQFDFVAPTGTLDQSLAKALASANHPFFISDTGDNPTAGGAGDVTWTITQILARPEFKRADGPSLIYASIPDPVLVKKAIAAGVGGQVEGVAGANVDARFSPPVPLKGTVESIVYGDKDAEVEVVVKVGSVHVIVTQKRKPYHKENDFTRLSLNPRKSDIVVVKIGYLEPELYAMQVGWIMALTPGGVDQDLFRLPYKRIKRPIFPLDANMKTPDLSAQWIPLSGESR</sequence>
<accession>A0A3P1BUZ4</accession>
<keyword evidence="5" id="KW-1185">Reference proteome</keyword>
<feature type="chain" id="PRO_5018328095" evidence="1">
    <location>
        <begin position="21"/>
        <end position="521"/>
    </location>
</feature>
<evidence type="ECO:0000259" key="3">
    <source>
        <dbReference type="Pfam" id="PF07364"/>
    </source>
</evidence>
<reference evidence="4 5" key="1">
    <citation type="submission" date="2018-11" db="EMBL/GenBank/DDBJ databases">
        <authorList>
            <person name="Zhou Z."/>
            <person name="Wang G."/>
        </authorList>
    </citation>
    <scope>NUCLEOTIDE SEQUENCE [LARGE SCALE GENOMIC DNA]</scope>
    <source>
        <strain evidence="4 5">KCTC52004</strain>
    </source>
</reference>
<dbReference type="AlphaFoldDB" id="A0A3P1BUZ4"/>
<dbReference type="OrthoDB" id="9815420at2"/>
<protein>
    <submittedName>
        <fullName evidence="4">M81 family peptidase</fullName>
    </submittedName>
</protein>
<evidence type="ECO:0000313" key="5">
    <source>
        <dbReference type="Proteomes" id="UP000271925"/>
    </source>
</evidence>
<dbReference type="Pfam" id="PF07364">
    <property type="entry name" value="DUF1485"/>
    <property type="match status" value="1"/>
</dbReference>
<dbReference type="InterPro" id="IPR010799">
    <property type="entry name" value="MlrC_C"/>
</dbReference>
<evidence type="ECO:0000259" key="2">
    <source>
        <dbReference type="Pfam" id="PF07171"/>
    </source>
</evidence>
<name>A0A3P1BUZ4_9BACT</name>
<evidence type="ECO:0000313" key="4">
    <source>
        <dbReference type="EMBL" id="RRB04706.1"/>
    </source>
</evidence>
<proteinExistence type="predicted"/>
<evidence type="ECO:0000256" key="1">
    <source>
        <dbReference type="SAM" id="SignalP"/>
    </source>
</evidence>
<dbReference type="EMBL" id="RQJO01000008">
    <property type="protein sequence ID" value="RRB04706.1"/>
    <property type="molecule type" value="Genomic_DNA"/>
</dbReference>
<keyword evidence="1" id="KW-0732">Signal</keyword>
<organism evidence="4 5">
    <name type="scientific">Larkinella rosea</name>
    <dbReference type="NCBI Taxonomy" id="2025312"/>
    <lineage>
        <taxon>Bacteria</taxon>
        <taxon>Pseudomonadati</taxon>
        <taxon>Bacteroidota</taxon>
        <taxon>Cytophagia</taxon>
        <taxon>Cytophagales</taxon>
        <taxon>Spirosomataceae</taxon>
        <taxon>Larkinella</taxon>
    </lineage>
</organism>